<dbReference type="Gene3D" id="3.30.1050.10">
    <property type="entry name" value="SCP2 sterol-binding domain"/>
    <property type="match status" value="1"/>
</dbReference>
<dbReference type="Pfam" id="PF02036">
    <property type="entry name" value="SCP2"/>
    <property type="match status" value="1"/>
</dbReference>
<reference evidence="2" key="2">
    <citation type="journal article" date="2014" name="ISME J.">
        <title>Microbial stratification in low pH oxic and suboxic macroscopic growths along an acid mine drainage.</title>
        <authorList>
            <person name="Mendez-Garcia C."/>
            <person name="Mesa V."/>
            <person name="Sprenger R.R."/>
            <person name="Richter M."/>
            <person name="Diez M.S."/>
            <person name="Solano J."/>
            <person name="Bargiela R."/>
            <person name="Golyshina O.V."/>
            <person name="Manteca A."/>
            <person name="Ramos J.L."/>
            <person name="Gallego J.R."/>
            <person name="Llorente I."/>
            <person name="Martins Dos Santos V.A."/>
            <person name="Jensen O.N."/>
            <person name="Pelaez A.I."/>
            <person name="Sanchez J."/>
            <person name="Ferrer M."/>
        </authorList>
    </citation>
    <scope>NUCLEOTIDE SEQUENCE</scope>
</reference>
<feature type="domain" description="SCP2" evidence="1">
    <location>
        <begin position="16"/>
        <end position="102"/>
    </location>
</feature>
<organism evidence="2">
    <name type="scientific">mine drainage metagenome</name>
    <dbReference type="NCBI Taxonomy" id="410659"/>
    <lineage>
        <taxon>unclassified sequences</taxon>
        <taxon>metagenomes</taxon>
        <taxon>ecological metagenomes</taxon>
    </lineage>
</organism>
<dbReference type="SUPFAM" id="SSF55718">
    <property type="entry name" value="SCP-like"/>
    <property type="match status" value="1"/>
</dbReference>
<dbReference type="EMBL" id="AUZY01008216">
    <property type="protein sequence ID" value="EQD46992.1"/>
    <property type="molecule type" value="Genomic_DNA"/>
</dbReference>
<reference evidence="2" key="1">
    <citation type="submission" date="2013-08" db="EMBL/GenBank/DDBJ databases">
        <authorList>
            <person name="Mendez C."/>
            <person name="Richter M."/>
            <person name="Ferrer M."/>
            <person name="Sanchez J."/>
        </authorList>
    </citation>
    <scope>NUCLEOTIDE SEQUENCE</scope>
</reference>
<name>T0ZR69_9ZZZZ</name>
<dbReference type="InterPro" id="IPR003033">
    <property type="entry name" value="SCP2_sterol-bd_dom"/>
</dbReference>
<dbReference type="AlphaFoldDB" id="T0ZR69"/>
<evidence type="ECO:0000313" key="2">
    <source>
        <dbReference type="EMBL" id="EQD46992.1"/>
    </source>
</evidence>
<protein>
    <submittedName>
        <fullName evidence="2">Sterol carrier protein</fullName>
    </submittedName>
</protein>
<sequence length="111" mass="12372">MTVEKELALLVDRFNRRAETNPAVSEELSGLERTIRLRLTDEGSYAVDLRGGRLGSLRTSATGPADITITTDVTTFHGLVRKDIGPMKAIFSRKLKIEGSLDDKLLFRRLL</sequence>
<accession>T0ZR69</accession>
<gene>
    <name evidence="2" type="ORF">B1B_12538</name>
</gene>
<evidence type="ECO:0000259" key="1">
    <source>
        <dbReference type="Pfam" id="PF02036"/>
    </source>
</evidence>
<dbReference type="InterPro" id="IPR036527">
    <property type="entry name" value="SCP2_sterol-bd_dom_sf"/>
</dbReference>
<proteinExistence type="predicted"/>
<comment type="caution">
    <text evidence="2">The sequence shown here is derived from an EMBL/GenBank/DDBJ whole genome shotgun (WGS) entry which is preliminary data.</text>
</comment>